<dbReference type="EMBL" id="JACHIE010000041">
    <property type="protein sequence ID" value="MBB6458816.1"/>
    <property type="molecule type" value="Genomic_DNA"/>
</dbReference>
<dbReference type="AlphaFoldDB" id="A0A841QK82"/>
<proteinExistence type="predicted"/>
<reference evidence="1 2" key="1">
    <citation type="submission" date="2020-08" db="EMBL/GenBank/DDBJ databases">
        <title>Genomic Encyclopedia of Type Strains, Phase IV (KMG-IV): sequencing the most valuable type-strain genomes for metagenomic binning, comparative biology and taxonomic classification.</title>
        <authorList>
            <person name="Goeker M."/>
        </authorList>
    </citation>
    <scope>NUCLEOTIDE SEQUENCE [LARGE SCALE GENOMIC DNA]</scope>
    <source>
        <strain evidence="1 2">DSM 4491</strain>
    </source>
</reference>
<accession>A0A841QK82</accession>
<dbReference type="RefSeq" id="WP_166115941.1">
    <property type="nucleotide sequence ID" value="NZ_BAABDB010000024.1"/>
</dbReference>
<protein>
    <submittedName>
        <fullName evidence="1">Uncharacterized protein</fullName>
    </submittedName>
</protein>
<keyword evidence="2" id="KW-1185">Reference proteome</keyword>
<name>A0A841QK82_9PROT</name>
<evidence type="ECO:0000313" key="2">
    <source>
        <dbReference type="Proteomes" id="UP000578000"/>
    </source>
</evidence>
<organism evidence="1 2">
    <name type="scientific">Acetobacter lovaniensis</name>
    <dbReference type="NCBI Taxonomy" id="104100"/>
    <lineage>
        <taxon>Bacteria</taxon>
        <taxon>Pseudomonadati</taxon>
        <taxon>Pseudomonadota</taxon>
        <taxon>Alphaproteobacteria</taxon>
        <taxon>Acetobacterales</taxon>
        <taxon>Acetobacteraceae</taxon>
        <taxon>Acetobacter</taxon>
    </lineage>
</organism>
<evidence type="ECO:0000313" key="1">
    <source>
        <dbReference type="EMBL" id="MBB6458816.1"/>
    </source>
</evidence>
<sequence length="225" mass="25631">MSNLKCFVVHDGDEGWSIQFSTHAVKARRMGANEMNVSFDEVESCKRKKIWDKYAPGPVPILATMAEGWRWSCCHCERMICEDGPDWQEAAEIQKDGYSLETIAPHPTVIEWGRRIFCGPDCAASEIQERRLRAITKSALEEWGIAEVMRLYPEAQDITARSEASGFDPWWVDVSFKFPGGQYAAHYEWHKDANPNKAWGPRNGVSIARADEDAWYRYRPAPEGG</sequence>
<dbReference type="Proteomes" id="UP000578000">
    <property type="component" value="Unassembled WGS sequence"/>
</dbReference>
<comment type="caution">
    <text evidence="1">The sequence shown here is derived from an EMBL/GenBank/DDBJ whole genome shotgun (WGS) entry which is preliminary data.</text>
</comment>
<gene>
    <name evidence="1" type="ORF">HNR55_003436</name>
</gene>